<dbReference type="InterPro" id="IPR001926">
    <property type="entry name" value="TrpB-like_PALP"/>
</dbReference>
<evidence type="ECO:0000259" key="19">
    <source>
        <dbReference type="Pfam" id="PF00291"/>
    </source>
</evidence>
<keyword evidence="4" id="KW-0663">Pyridoxal phosphate</keyword>
<dbReference type="AlphaFoldDB" id="A0A4C1UDS6"/>
<comment type="catalytic activity">
    <reaction evidence="9">
        <text>L-serine = pyruvate + NH4(+)</text>
        <dbReference type="Rhea" id="RHEA:19169"/>
        <dbReference type="ChEBI" id="CHEBI:15361"/>
        <dbReference type="ChEBI" id="CHEBI:28938"/>
        <dbReference type="ChEBI" id="CHEBI:33384"/>
        <dbReference type="EC" id="4.3.1.17"/>
    </reaction>
</comment>
<dbReference type="PANTHER" id="PTHR48078">
    <property type="entry name" value="THREONINE DEHYDRATASE, MITOCHONDRIAL-RELATED"/>
    <property type="match status" value="1"/>
</dbReference>
<feature type="domain" description="Tryptophan synthase beta chain-like PALP" evidence="19">
    <location>
        <begin position="30"/>
        <end position="321"/>
    </location>
</feature>
<dbReference type="SUPFAM" id="SSF53686">
    <property type="entry name" value="Tryptophan synthase beta subunit-like PLP-dependent enzymes"/>
    <property type="match status" value="1"/>
</dbReference>
<dbReference type="EC" id="4.3.1.17" evidence="3"/>
<evidence type="ECO:0000256" key="17">
    <source>
        <dbReference type="ARBA" id="ARBA00081060"/>
    </source>
</evidence>
<comment type="caution">
    <text evidence="20">The sequence shown here is derived from an EMBL/GenBank/DDBJ whole genome shotgun (WGS) entry which is preliminary data.</text>
</comment>
<evidence type="ECO:0000256" key="18">
    <source>
        <dbReference type="ARBA" id="ARBA00081761"/>
    </source>
</evidence>
<proteinExistence type="inferred from homology"/>
<evidence type="ECO:0000256" key="9">
    <source>
        <dbReference type="ARBA" id="ARBA00049406"/>
    </source>
</evidence>
<dbReference type="Pfam" id="PF00291">
    <property type="entry name" value="PALP"/>
    <property type="match status" value="1"/>
</dbReference>
<protein>
    <recommendedName>
        <fullName evidence="15">Serine racemase</fullName>
        <ecNumber evidence="3">4.3.1.17</ecNumber>
        <ecNumber evidence="13">4.3.1.18</ecNumber>
        <ecNumber evidence="14">5.1.1.18</ecNumber>
    </recommendedName>
    <alternativeName>
        <fullName evidence="16">D-serine ammonia-lyase</fullName>
    </alternativeName>
    <alternativeName>
        <fullName evidence="18">D-serine dehydratase</fullName>
    </alternativeName>
    <alternativeName>
        <fullName evidence="17">L-serine ammonia-lyase</fullName>
    </alternativeName>
    <alternativeName>
        <fullName evidence="7">L-serine deaminase</fullName>
    </alternativeName>
    <alternativeName>
        <fullName evidence="6">L-serine dehydratase</fullName>
    </alternativeName>
    <alternativeName>
        <fullName evidence="8">L-threonine dehydratase</fullName>
    </alternativeName>
</protein>
<dbReference type="GO" id="GO:0070178">
    <property type="term" value="P:D-serine metabolic process"/>
    <property type="evidence" value="ECO:0007669"/>
    <property type="project" value="UniProtKB-ARBA"/>
</dbReference>
<evidence type="ECO:0000256" key="13">
    <source>
        <dbReference type="ARBA" id="ARBA00066349"/>
    </source>
</evidence>
<keyword evidence="21" id="KW-1185">Reference proteome</keyword>
<dbReference type="Gene3D" id="3.40.50.1100">
    <property type="match status" value="2"/>
</dbReference>
<dbReference type="STRING" id="151549.A0A4C1UDS6"/>
<evidence type="ECO:0000256" key="2">
    <source>
        <dbReference type="ARBA" id="ARBA00010869"/>
    </source>
</evidence>
<evidence type="ECO:0000256" key="8">
    <source>
        <dbReference type="ARBA" id="ARBA00042605"/>
    </source>
</evidence>
<dbReference type="InterPro" id="IPR036052">
    <property type="entry name" value="TrpB-like_PALP_sf"/>
</dbReference>
<gene>
    <name evidence="20" type="ORF">EVAR_9378_1</name>
</gene>
<evidence type="ECO:0000256" key="11">
    <source>
        <dbReference type="ARBA" id="ARBA00051769"/>
    </source>
</evidence>
<comment type="function">
    <text evidence="12">Catalyzes the synthesis of D-serine from L-serine. D-serine is a key coagonist with glutamate at NMDA receptors. Has dehydratase activity towards both L-serine and D-serine.</text>
</comment>
<dbReference type="GO" id="GO:0030378">
    <property type="term" value="F:serine racemase activity"/>
    <property type="evidence" value="ECO:0007669"/>
    <property type="project" value="UniProtKB-EC"/>
</dbReference>
<name>A0A4C1UDS6_EUMVA</name>
<reference evidence="20 21" key="1">
    <citation type="journal article" date="2019" name="Commun. Biol.">
        <title>The bagworm genome reveals a unique fibroin gene that provides high tensile strength.</title>
        <authorList>
            <person name="Kono N."/>
            <person name="Nakamura H."/>
            <person name="Ohtoshi R."/>
            <person name="Tomita M."/>
            <person name="Numata K."/>
            <person name="Arakawa K."/>
        </authorList>
    </citation>
    <scope>NUCLEOTIDE SEQUENCE [LARGE SCALE GENOMIC DNA]</scope>
</reference>
<dbReference type="OrthoDB" id="4418812at2759"/>
<dbReference type="PANTHER" id="PTHR48078:SF19">
    <property type="entry name" value="ACT DOMAIN-CONTAINING PROTEIN"/>
    <property type="match status" value="1"/>
</dbReference>
<organism evidence="20 21">
    <name type="scientific">Eumeta variegata</name>
    <name type="common">Bagworm moth</name>
    <name type="synonym">Eumeta japonica</name>
    <dbReference type="NCBI Taxonomy" id="151549"/>
    <lineage>
        <taxon>Eukaryota</taxon>
        <taxon>Metazoa</taxon>
        <taxon>Ecdysozoa</taxon>
        <taxon>Arthropoda</taxon>
        <taxon>Hexapoda</taxon>
        <taxon>Insecta</taxon>
        <taxon>Pterygota</taxon>
        <taxon>Neoptera</taxon>
        <taxon>Endopterygota</taxon>
        <taxon>Lepidoptera</taxon>
        <taxon>Glossata</taxon>
        <taxon>Ditrysia</taxon>
        <taxon>Tineoidea</taxon>
        <taxon>Psychidae</taxon>
        <taxon>Oiketicinae</taxon>
        <taxon>Eumeta</taxon>
    </lineage>
</organism>
<dbReference type="EMBL" id="BGZK01000160">
    <property type="protein sequence ID" value="GBP24280.1"/>
    <property type="molecule type" value="Genomic_DNA"/>
</dbReference>
<comment type="similarity">
    <text evidence="2">Belongs to the serine/threonine dehydratase family.</text>
</comment>
<sequence>MNEPEDPLSDPNNPIEIHYDDILAAAHRISGMVSKTPCSKCRHLSEHFGIDLYWKQEFLQYSGSFKERGVLNSLLQLDENAKKRGVVAATIGNHGIALSYIASSMRIPCTLVLPNDAPIRKHMSCANYGAKIHMYGNNIIEAKKFALHIAKEKKMTFIDSYDHPHVIEGAGTVGLEILEQLPTVDAILVPVGGGGLIAGIAVAVKHLNPDVEIYEVETETTSSLYQALRNGERTFITDDGSSTVACQLNVPRVGVNAFHNVQDLITKVVIVKEDYLARSILYVMEEEKYTLEGAAAVGIAALYARQLPSLKEKKVVCVASGGVISTGRLSRVIERGMAAEKRLVKFKVRVKDKANGMADLYSLLADIGVTLRESLPERAWVQSDIFSVELKVICETRGQEHTEKLMEKISSSYTDYHFLNISDGKKERRKPCRAPTPVCCSSK</sequence>
<dbReference type="GO" id="GO:0006565">
    <property type="term" value="P:L-serine catabolic process"/>
    <property type="evidence" value="ECO:0007669"/>
    <property type="project" value="TreeGrafter"/>
</dbReference>
<evidence type="ECO:0000256" key="5">
    <source>
        <dbReference type="ARBA" id="ARBA00023239"/>
    </source>
</evidence>
<dbReference type="GO" id="GO:0003941">
    <property type="term" value="F:L-serine ammonia-lyase activity"/>
    <property type="evidence" value="ECO:0007669"/>
    <property type="project" value="UniProtKB-EC"/>
</dbReference>
<evidence type="ECO:0000256" key="10">
    <source>
        <dbReference type="ARBA" id="ARBA00050422"/>
    </source>
</evidence>
<dbReference type="GO" id="GO:0008721">
    <property type="term" value="F:D-serine ammonia-lyase activity"/>
    <property type="evidence" value="ECO:0007669"/>
    <property type="project" value="UniProtKB-EC"/>
</dbReference>
<evidence type="ECO:0000256" key="4">
    <source>
        <dbReference type="ARBA" id="ARBA00022898"/>
    </source>
</evidence>
<evidence type="ECO:0000256" key="7">
    <source>
        <dbReference type="ARBA" id="ARBA00041766"/>
    </source>
</evidence>
<comment type="catalytic activity">
    <reaction evidence="11">
        <text>L-serine = D-serine</text>
        <dbReference type="Rhea" id="RHEA:10980"/>
        <dbReference type="ChEBI" id="CHEBI:33384"/>
        <dbReference type="ChEBI" id="CHEBI:35247"/>
        <dbReference type="EC" id="5.1.1.18"/>
    </reaction>
</comment>
<evidence type="ECO:0000313" key="21">
    <source>
        <dbReference type="Proteomes" id="UP000299102"/>
    </source>
</evidence>
<evidence type="ECO:0000256" key="3">
    <source>
        <dbReference type="ARBA" id="ARBA00012093"/>
    </source>
</evidence>
<evidence type="ECO:0000256" key="12">
    <source>
        <dbReference type="ARBA" id="ARBA00056426"/>
    </source>
</evidence>
<evidence type="ECO:0000256" key="6">
    <source>
        <dbReference type="ARBA" id="ARBA00031418"/>
    </source>
</evidence>
<dbReference type="GO" id="GO:0030170">
    <property type="term" value="F:pyridoxal phosphate binding"/>
    <property type="evidence" value="ECO:0007669"/>
    <property type="project" value="UniProtKB-ARBA"/>
</dbReference>
<keyword evidence="5" id="KW-0456">Lyase</keyword>
<comment type="catalytic activity">
    <reaction evidence="10">
        <text>D-serine = pyruvate + NH4(+)</text>
        <dbReference type="Rhea" id="RHEA:13977"/>
        <dbReference type="ChEBI" id="CHEBI:15361"/>
        <dbReference type="ChEBI" id="CHEBI:28938"/>
        <dbReference type="ChEBI" id="CHEBI:35247"/>
        <dbReference type="EC" id="4.3.1.18"/>
    </reaction>
</comment>
<dbReference type="FunFam" id="3.40.50.1100:FF:000041">
    <property type="entry name" value="Threonine ammonia-lyase, variant"/>
    <property type="match status" value="1"/>
</dbReference>
<dbReference type="EC" id="4.3.1.18" evidence="13"/>
<evidence type="ECO:0000256" key="1">
    <source>
        <dbReference type="ARBA" id="ARBA00001933"/>
    </source>
</evidence>
<dbReference type="CDD" id="cd01562">
    <property type="entry name" value="Thr-dehyd"/>
    <property type="match status" value="1"/>
</dbReference>
<evidence type="ECO:0000256" key="16">
    <source>
        <dbReference type="ARBA" id="ARBA00076108"/>
    </source>
</evidence>
<dbReference type="InterPro" id="IPR050147">
    <property type="entry name" value="Ser/Thr_Dehydratase"/>
</dbReference>
<dbReference type="EC" id="5.1.1.18" evidence="14"/>
<dbReference type="GO" id="GO:0009097">
    <property type="term" value="P:isoleucine biosynthetic process"/>
    <property type="evidence" value="ECO:0007669"/>
    <property type="project" value="TreeGrafter"/>
</dbReference>
<dbReference type="GO" id="GO:0004794">
    <property type="term" value="F:threonine deaminase activity"/>
    <property type="evidence" value="ECO:0007669"/>
    <property type="project" value="TreeGrafter"/>
</dbReference>
<evidence type="ECO:0000256" key="14">
    <source>
        <dbReference type="ARBA" id="ARBA00066592"/>
    </source>
</evidence>
<evidence type="ECO:0000256" key="15">
    <source>
        <dbReference type="ARBA" id="ARBA00070760"/>
    </source>
</evidence>
<dbReference type="GO" id="GO:0006567">
    <property type="term" value="P:L-threonine catabolic process"/>
    <property type="evidence" value="ECO:0007669"/>
    <property type="project" value="TreeGrafter"/>
</dbReference>
<dbReference type="GO" id="GO:0005524">
    <property type="term" value="F:ATP binding"/>
    <property type="evidence" value="ECO:0007669"/>
    <property type="project" value="UniProtKB-ARBA"/>
</dbReference>
<evidence type="ECO:0000313" key="20">
    <source>
        <dbReference type="EMBL" id="GBP24280.1"/>
    </source>
</evidence>
<accession>A0A4C1UDS6</accession>
<comment type="cofactor">
    <cofactor evidence="1">
        <name>pyridoxal 5'-phosphate</name>
        <dbReference type="ChEBI" id="CHEBI:597326"/>
    </cofactor>
</comment>
<dbReference type="Proteomes" id="UP000299102">
    <property type="component" value="Unassembled WGS sequence"/>
</dbReference>